<protein>
    <submittedName>
        <fullName evidence="1">Uncharacterized protein</fullName>
    </submittedName>
</protein>
<organism evidence="1">
    <name type="scientific">marine sediment metagenome</name>
    <dbReference type="NCBI Taxonomy" id="412755"/>
    <lineage>
        <taxon>unclassified sequences</taxon>
        <taxon>metagenomes</taxon>
        <taxon>ecological metagenomes</taxon>
    </lineage>
</organism>
<sequence>MAVSVVVVQAGVTKHIADVIATADADVAATVPHGLGAVPADVQIMPGGQTAGAGASAQLSLWAITLIDAINVVLVATAGVGSGDAAAQVRITAALPHTLTQ</sequence>
<proteinExistence type="predicted"/>
<reference evidence="1" key="1">
    <citation type="journal article" date="2015" name="Nature">
        <title>Complex archaea that bridge the gap between prokaryotes and eukaryotes.</title>
        <authorList>
            <person name="Spang A."/>
            <person name="Saw J.H."/>
            <person name="Jorgensen S.L."/>
            <person name="Zaremba-Niedzwiedzka K."/>
            <person name="Martijn J."/>
            <person name="Lind A.E."/>
            <person name="van Eijk R."/>
            <person name="Schleper C."/>
            <person name="Guy L."/>
            <person name="Ettema T.J."/>
        </authorList>
    </citation>
    <scope>NUCLEOTIDE SEQUENCE</scope>
</reference>
<dbReference type="AlphaFoldDB" id="A0A0F9KKV5"/>
<name>A0A0F9KKV5_9ZZZZ</name>
<comment type="caution">
    <text evidence="1">The sequence shown here is derived from an EMBL/GenBank/DDBJ whole genome shotgun (WGS) entry which is preliminary data.</text>
</comment>
<accession>A0A0F9KKV5</accession>
<gene>
    <name evidence="1" type="ORF">LCGC14_1390760</name>
</gene>
<dbReference type="EMBL" id="LAZR01008986">
    <property type="protein sequence ID" value="KKM75386.1"/>
    <property type="molecule type" value="Genomic_DNA"/>
</dbReference>
<evidence type="ECO:0000313" key="1">
    <source>
        <dbReference type="EMBL" id="KKM75386.1"/>
    </source>
</evidence>